<dbReference type="STRING" id="864069.MicloDRAFT_00046300"/>
<evidence type="ECO:0000313" key="2">
    <source>
        <dbReference type="EMBL" id="EIM28053.1"/>
    </source>
</evidence>
<dbReference type="HOGENOM" id="CLU_2106143_0_0_5"/>
<sequence length="115" mass="12226">MSLSTSGSDDEPHPVLSVDKAGGLLGTGLPAAWWPSVGSVASLMFAIFWMLQSWEEAKPLVGATKVNYLTQGLAGLMVALLCSCGIYRFWKERSETIGIVLGALLAAAAMTLHRM</sequence>
<name>I4YVR1_9HYPH</name>
<reference evidence="2 3" key="1">
    <citation type="submission" date="2012-02" db="EMBL/GenBank/DDBJ databases">
        <title>Improved High-Quality Draft sequence of Microvirga sp. WSM3557.</title>
        <authorList>
            <consortium name="US DOE Joint Genome Institute"/>
            <person name="Lucas S."/>
            <person name="Han J."/>
            <person name="Lapidus A."/>
            <person name="Cheng J.-F."/>
            <person name="Goodwin L."/>
            <person name="Pitluck S."/>
            <person name="Peters L."/>
            <person name="Zhang X."/>
            <person name="Detter J.C."/>
            <person name="Han C."/>
            <person name="Tapia R."/>
            <person name="Land M."/>
            <person name="Hauser L."/>
            <person name="Kyrpides N."/>
            <person name="Ivanova N."/>
            <person name="Pagani I."/>
            <person name="Brau L."/>
            <person name="Yates R."/>
            <person name="O'Hara G."/>
            <person name="Rui T."/>
            <person name="Howieson J."/>
            <person name="Reeve W."/>
            <person name="Woyke T."/>
        </authorList>
    </citation>
    <scope>NUCLEOTIDE SEQUENCE [LARGE SCALE GENOMIC DNA]</scope>
    <source>
        <strain evidence="2 3">WSM3557</strain>
    </source>
</reference>
<keyword evidence="1" id="KW-1133">Transmembrane helix</keyword>
<dbReference type="EMBL" id="JH660645">
    <property type="protein sequence ID" value="EIM28053.1"/>
    <property type="molecule type" value="Genomic_DNA"/>
</dbReference>
<protein>
    <submittedName>
        <fullName evidence="2">Uncharacterized protein</fullName>
    </submittedName>
</protein>
<keyword evidence="1" id="KW-0812">Transmembrane</keyword>
<gene>
    <name evidence="2" type="ORF">MicloDRAFT_00046300</name>
</gene>
<dbReference type="PATRIC" id="fig|864069.3.peg.4993"/>
<proteinExistence type="predicted"/>
<dbReference type="RefSeq" id="WP_009764103.1">
    <property type="nucleotide sequence ID" value="NZ_CP141048.1"/>
</dbReference>
<feature type="transmembrane region" description="Helical" evidence="1">
    <location>
        <begin position="96"/>
        <end position="113"/>
    </location>
</feature>
<dbReference type="Proteomes" id="UP000003947">
    <property type="component" value="Unassembled WGS sequence"/>
</dbReference>
<accession>I4YVR1</accession>
<evidence type="ECO:0000256" key="1">
    <source>
        <dbReference type="SAM" id="Phobius"/>
    </source>
</evidence>
<evidence type="ECO:0000313" key="3">
    <source>
        <dbReference type="Proteomes" id="UP000003947"/>
    </source>
</evidence>
<keyword evidence="1" id="KW-0472">Membrane</keyword>
<feature type="transmembrane region" description="Helical" evidence="1">
    <location>
        <begin position="72"/>
        <end position="90"/>
    </location>
</feature>
<organism evidence="2 3">
    <name type="scientific">Microvirga lotononidis</name>
    <dbReference type="NCBI Taxonomy" id="864069"/>
    <lineage>
        <taxon>Bacteria</taxon>
        <taxon>Pseudomonadati</taxon>
        <taxon>Pseudomonadota</taxon>
        <taxon>Alphaproteobacteria</taxon>
        <taxon>Hyphomicrobiales</taxon>
        <taxon>Methylobacteriaceae</taxon>
        <taxon>Microvirga</taxon>
    </lineage>
</organism>
<keyword evidence="3" id="KW-1185">Reference proteome</keyword>
<dbReference type="AlphaFoldDB" id="I4YVR1"/>
<dbReference type="OrthoDB" id="8020698at2"/>
<feature type="transmembrane region" description="Helical" evidence="1">
    <location>
        <begin position="32"/>
        <end position="51"/>
    </location>
</feature>